<feature type="active site" description="O-(5'-phospho-DNA)-serine intermediate" evidence="5 6">
    <location>
        <position position="11"/>
    </location>
</feature>
<dbReference type="AlphaFoldDB" id="A0A2Z4PPP5"/>
<dbReference type="InterPro" id="IPR050639">
    <property type="entry name" value="SSR_resolvase"/>
</dbReference>
<evidence type="ECO:0000259" key="7">
    <source>
        <dbReference type="PROSITE" id="PS51736"/>
    </source>
</evidence>
<proteinExistence type="inferred from homology"/>
<feature type="domain" description="Resolvase/invertase-type recombinase catalytic" evidence="7">
    <location>
        <begin position="3"/>
        <end position="139"/>
    </location>
</feature>
<comment type="similarity">
    <text evidence="1">Belongs to the site-specific recombinase resolvase family.</text>
</comment>
<dbReference type="CDD" id="cd00569">
    <property type="entry name" value="HTH_Hin_like"/>
    <property type="match status" value="1"/>
</dbReference>
<evidence type="ECO:0000256" key="4">
    <source>
        <dbReference type="ARBA" id="ARBA00023172"/>
    </source>
</evidence>
<gene>
    <name evidence="8" type="ORF">A8139_05095</name>
</gene>
<dbReference type="PANTHER" id="PTHR30461">
    <property type="entry name" value="DNA-INVERTASE FROM LAMBDOID PROPHAGE"/>
    <property type="match status" value="1"/>
</dbReference>
<dbReference type="Gene3D" id="1.10.10.60">
    <property type="entry name" value="Homeodomain-like"/>
    <property type="match status" value="1"/>
</dbReference>
<dbReference type="EMBL" id="CP016181">
    <property type="protein sequence ID" value="AWX99442.1"/>
    <property type="molecule type" value="Genomic_DNA"/>
</dbReference>
<protein>
    <submittedName>
        <fullName evidence="8">Resolvase</fullName>
    </submittedName>
</protein>
<evidence type="ECO:0000313" key="8">
    <source>
        <dbReference type="EMBL" id="AWX99442.1"/>
    </source>
</evidence>
<accession>A0A2Z4PPP5</accession>
<evidence type="ECO:0000256" key="1">
    <source>
        <dbReference type="ARBA" id="ARBA00009913"/>
    </source>
</evidence>
<organism evidence="8 9">
    <name type="scientific">Marinomonas primoryensis</name>
    <dbReference type="NCBI Taxonomy" id="178399"/>
    <lineage>
        <taxon>Bacteria</taxon>
        <taxon>Pseudomonadati</taxon>
        <taxon>Pseudomonadota</taxon>
        <taxon>Gammaproteobacteria</taxon>
        <taxon>Oceanospirillales</taxon>
        <taxon>Oceanospirillaceae</taxon>
        <taxon>Marinomonas</taxon>
    </lineage>
</organism>
<dbReference type="CDD" id="cd03768">
    <property type="entry name" value="SR_ResInv"/>
    <property type="match status" value="1"/>
</dbReference>
<dbReference type="PROSITE" id="PS00397">
    <property type="entry name" value="RECOMBINASES_1"/>
    <property type="match status" value="1"/>
</dbReference>
<dbReference type="InterPro" id="IPR036162">
    <property type="entry name" value="Resolvase-like_N_sf"/>
</dbReference>
<dbReference type="OrthoDB" id="9786476at2"/>
<evidence type="ECO:0000256" key="3">
    <source>
        <dbReference type="ARBA" id="ARBA00023125"/>
    </source>
</evidence>
<keyword evidence="4" id="KW-0233">DNA recombination</keyword>
<dbReference type="InterPro" id="IPR006120">
    <property type="entry name" value="Resolvase_HTH_dom"/>
</dbReference>
<dbReference type="PANTHER" id="PTHR30461:SF26">
    <property type="entry name" value="RESOLVASE HOMOLOG YNEB"/>
    <property type="match status" value="1"/>
</dbReference>
<evidence type="ECO:0000256" key="6">
    <source>
        <dbReference type="PROSITE-ProRule" id="PRU10137"/>
    </source>
</evidence>
<dbReference type="PROSITE" id="PS51736">
    <property type="entry name" value="RECOMBINASES_3"/>
    <property type="match status" value="1"/>
</dbReference>
<keyword evidence="3" id="KW-0238">DNA-binding</keyword>
<keyword evidence="2" id="KW-0229">DNA integration</keyword>
<dbReference type="SUPFAM" id="SSF53041">
    <property type="entry name" value="Resolvase-like"/>
    <property type="match status" value="1"/>
</dbReference>
<evidence type="ECO:0000313" key="9">
    <source>
        <dbReference type="Proteomes" id="UP000249898"/>
    </source>
</evidence>
<reference evidence="8 9" key="1">
    <citation type="submission" date="2016-06" db="EMBL/GenBank/DDBJ databases">
        <title>The sequenced genome of the ice-adhering bacterium Marinomonas primoryensis, from Antarctica.</title>
        <authorList>
            <person name="Graham L."/>
            <person name="Vance T.D.R."/>
            <person name="Davies P.L."/>
        </authorList>
    </citation>
    <scope>NUCLEOTIDE SEQUENCE [LARGE SCALE GENOMIC DNA]</scope>
    <source>
        <strain evidence="8 9">AceL</strain>
    </source>
</reference>
<dbReference type="Pfam" id="PF02796">
    <property type="entry name" value="HTH_7"/>
    <property type="match status" value="1"/>
</dbReference>
<dbReference type="GO" id="GO:0003677">
    <property type="term" value="F:DNA binding"/>
    <property type="evidence" value="ECO:0007669"/>
    <property type="project" value="UniProtKB-KW"/>
</dbReference>
<sequence>MSHLIGYARVSTIAQDLSSQVTALENAGCQKIFSGKYSGSSKDNDAQLQSLIDYVRDDDVVVVTRLDRLGRSLKAILRTIDKIHEKNASLKTLDGALDTSQRTALSQAMVSLIGVFAQLERDLIFDRTSEGRAAAIQAGQHMGRPPKISANDRKQIRKRLKAESISKLSREFEVSRQTIMRIRDEE</sequence>
<dbReference type="InterPro" id="IPR006118">
    <property type="entry name" value="Recombinase_CS"/>
</dbReference>
<evidence type="ECO:0000256" key="5">
    <source>
        <dbReference type="PIRSR" id="PIRSR606118-50"/>
    </source>
</evidence>
<name>A0A2Z4PPP5_9GAMM</name>
<dbReference type="Proteomes" id="UP000249898">
    <property type="component" value="Chromosome"/>
</dbReference>
<dbReference type="SMART" id="SM00857">
    <property type="entry name" value="Resolvase"/>
    <property type="match status" value="1"/>
</dbReference>
<dbReference type="Gene3D" id="3.40.50.1390">
    <property type="entry name" value="Resolvase, N-terminal catalytic domain"/>
    <property type="match status" value="1"/>
</dbReference>
<dbReference type="GO" id="GO:0000150">
    <property type="term" value="F:DNA strand exchange activity"/>
    <property type="evidence" value="ECO:0007669"/>
    <property type="project" value="InterPro"/>
</dbReference>
<evidence type="ECO:0000256" key="2">
    <source>
        <dbReference type="ARBA" id="ARBA00022908"/>
    </source>
</evidence>
<dbReference type="InterPro" id="IPR006119">
    <property type="entry name" value="Resolv_N"/>
</dbReference>
<dbReference type="Pfam" id="PF00239">
    <property type="entry name" value="Resolvase"/>
    <property type="match status" value="1"/>
</dbReference>
<dbReference type="RefSeq" id="WP_112136197.1">
    <property type="nucleotide sequence ID" value="NZ_CP016181.1"/>
</dbReference>
<dbReference type="GO" id="GO:0015074">
    <property type="term" value="P:DNA integration"/>
    <property type="evidence" value="ECO:0007669"/>
    <property type="project" value="UniProtKB-KW"/>
</dbReference>